<feature type="transmembrane region" description="Helical" evidence="2">
    <location>
        <begin position="186"/>
        <end position="210"/>
    </location>
</feature>
<keyword evidence="4" id="KW-1185">Reference proteome</keyword>
<comment type="caution">
    <text evidence="3">The sequence shown here is derived from an EMBL/GenBank/DDBJ whole genome shotgun (WGS) entry which is preliminary data.</text>
</comment>
<gene>
    <name evidence="3" type="ORF">SCF082_LOCUS6929</name>
</gene>
<evidence type="ECO:0000313" key="3">
    <source>
        <dbReference type="EMBL" id="CAK9001447.1"/>
    </source>
</evidence>
<feature type="region of interest" description="Disordered" evidence="1">
    <location>
        <begin position="1"/>
        <end position="38"/>
    </location>
</feature>
<keyword evidence="2" id="KW-0812">Transmembrane</keyword>
<feature type="transmembrane region" description="Helical" evidence="2">
    <location>
        <begin position="100"/>
        <end position="122"/>
    </location>
</feature>
<evidence type="ECO:0000256" key="1">
    <source>
        <dbReference type="SAM" id="MobiDB-lite"/>
    </source>
</evidence>
<name>A0ABP0IHC9_9DINO</name>
<protein>
    <submittedName>
        <fullName evidence="3">Uncharacterized protein</fullName>
    </submittedName>
</protein>
<feature type="transmembrane region" description="Helical" evidence="2">
    <location>
        <begin position="375"/>
        <end position="393"/>
    </location>
</feature>
<keyword evidence="2" id="KW-1133">Transmembrane helix</keyword>
<sequence>MGQRVSRSNHWRRASCTPGTSFVNGAKAETQAEGPSPDIKVQYPFRCEDRSKIPDDLLEGPFEEFSISEDIYATFYLLARNATPDMYSISPFKNPDVRIAWLYLLFIAGSQIFVILAITVLYPPSVQSTTTWVNCGNLTAVEALHRTGALASASTADCIEAATPAFEVDLRGETVMMYTLEQSTEFYHQVLATGNLTIFVLRFVCCTWVFSQVYLQEFGSVRALLRYHDFSRWFIPLKGEEVRNSWAICIPLIQYVVLQCITIVSFLVICAFDEPFDIVMNSLAFTFIAEVGGVFNDPLVNRMANLLIKGLPEGYGEIKYLYPEYQLSNAVNDDGTYTDGGWYICEEEEKAGLLSDYRVRHNPTKYPQHHLRAKVLEVFIFVLPALSIFLGAYHSHCRQSPDAWECQPSFRLEL</sequence>
<dbReference type="Proteomes" id="UP001642464">
    <property type="component" value="Unassembled WGS sequence"/>
</dbReference>
<evidence type="ECO:0000256" key="2">
    <source>
        <dbReference type="SAM" id="Phobius"/>
    </source>
</evidence>
<keyword evidence="2" id="KW-0472">Membrane</keyword>
<organism evidence="3 4">
    <name type="scientific">Durusdinium trenchii</name>
    <dbReference type="NCBI Taxonomy" id="1381693"/>
    <lineage>
        <taxon>Eukaryota</taxon>
        <taxon>Sar</taxon>
        <taxon>Alveolata</taxon>
        <taxon>Dinophyceae</taxon>
        <taxon>Suessiales</taxon>
        <taxon>Symbiodiniaceae</taxon>
        <taxon>Durusdinium</taxon>
    </lineage>
</organism>
<dbReference type="EMBL" id="CAXAMM010003847">
    <property type="protein sequence ID" value="CAK9001447.1"/>
    <property type="molecule type" value="Genomic_DNA"/>
</dbReference>
<reference evidence="3 4" key="1">
    <citation type="submission" date="2024-02" db="EMBL/GenBank/DDBJ databases">
        <authorList>
            <person name="Chen Y."/>
            <person name="Shah S."/>
            <person name="Dougan E. K."/>
            <person name="Thang M."/>
            <person name="Chan C."/>
        </authorList>
    </citation>
    <scope>NUCLEOTIDE SEQUENCE [LARGE SCALE GENOMIC DNA]</scope>
</reference>
<accession>A0ABP0IHC9</accession>
<evidence type="ECO:0000313" key="4">
    <source>
        <dbReference type="Proteomes" id="UP001642464"/>
    </source>
</evidence>
<proteinExistence type="predicted"/>
<feature type="transmembrane region" description="Helical" evidence="2">
    <location>
        <begin position="252"/>
        <end position="272"/>
    </location>
</feature>
<feature type="transmembrane region" description="Helical" evidence="2">
    <location>
        <begin position="278"/>
        <end position="295"/>
    </location>
</feature>